<dbReference type="InterPro" id="IPR058407">
    <property type="entry name" value="DUF8094"/>
</dbReference>
<evidence type="ECO:0000256" key="1">
    <source>
        <dbReference type="SAM" id="MobiDB-lite"/>
    </source>
</evidence>
<feature type="chain" id="PRO_5047438363" description="DUF8094 domain-containing protein" evidence="3">
    <location>
        <begin position="22"/>
        <end position="562"/>
    </location>
</feature>
<sequence>MLRLILAAVCAVIGLAVTALAVSAVAVTGTDDVTETEPFTVADGTYAVVLDEQQVPYEGSTAAITAESDTELFIGTASGVDTENYLTGVAHETITGVEFPGVLSHRSVPGEPQPVTPAATRDWWLASDTGTAVSHRFDLDAAPQMVVIAPADPDATLDGTTVRLSMDVEGVFGFSLLGFAVAVLAFGLAVFFLLRWWNTRLRPPPKLPKRKGTGDGRGTGKGSGDRPAPARRPGKGSGRLGGTAAGASAMALVLSGCSQLPLPIAQPAEPELTPYERPALRPGDAGTFMTDYTEALDATLAGDQEELDGIQTGPLLGRTRAEVLIARAEEQTLSAVAFTEVVAGGPMFDEYPMWFIGFGDPGEGESVQAMLVTRESAAEDWKAAQSLFVPREAVPTLLAGGDGAVPLAPDAHQDVAAAAAAQLDGFLETGTLPESPVEFAYPTDTFSSFREYVDQFSEGDNAFEDVGVTCEPYTEVPLSTYALETEAGAVSFGEVQCTITLSVPGDFSIDMGTAVEAVMTNDGGGNTVQIDASLPYLLTSAGAENTVYGSDWFLLSSQTSED</sequence>
<keyword evidence="2" id="KW-1133">Transmembrane helix</keyword>
<dbReference type="Pfam" id="PF26366">
    <property type="entry name" value="DUF8094"/>
    <property type="match status" value="1"/>
</dbReference>
<reference evidence="6" key="1">
    <citation type="journal article" date="2019" name="Int. J. Syst. Evol. Microbiol.">
        <title>The Global Catalogue of Microorganisms (GCM) 10K type strain sequencing project: providing services to taxonomists for standard genome sequencing and annotation.</title>
        <authorList>
            <consortium name="The Broad Institute Genomics Platform"/>
            <consortium name="The Broad Institute Genome Sequencing Center for Infectious Disease"/>
            <person name="Wu L."/>
            <person name="Ma J."/>
        </authorList>
    </citation>
    <scope>NUCLEOTIDE SEQUENCE [LARGE SCALE GENOMIC DNA]</scope>
    <source>
        <strain evidence="6">JCM 17808</strain>
    </source>
</reference>
<name>A0ABP8JJ77_9MICO</name>
<evidence type="ECO:0000256" key="3">
    <source>
        <dbReference type="SAM" id="SignalP"/>
    </source>
</evidence>
<keyword evidence="3" id="KW-0732">Signal</keyword>
<gene>
    <name evidence="5" type="ORF">GCM10023167_19240</name>
</gene>
<evidence type="ECO:0000259" key="4">
    <source>
        <dbReference type="Pfam" id="PF26366"/>
    </source>
</evidence>
<feature type="domain" description="DUF8094" evidence="4">
    <location>
        <begin position="277"/>
        <end position="522"/>
    </location>
</feature>
<feature type="signal peptide" evidence="3">
    <location>
        <begin position="1"/>
        <end position="21"/>
    </location>
</feature>
<proteinExistence type="predicted"/>
<feature type="region of interest" description="Disordered" evidence="1">
    <location>
        <begin position="204"/>
        <end position="242"/>
    </location>
</feature>
<comment type="caution">
    <text evidence="5">The sequence shown here is derived from an EMBL/GenBank/DDBJ whole genome shotgun (WGS) entry which is preliminary data.</text>
</comment>
<evidence type="ECO:0000313" key="6">
    <source>
        <dbReference type="Proteomes" id="UP001500642"/>
    </source>
</evidence>
<dbReference type="RefSeq" id="WP_137320241.1">
    <property type="nucleotide sequence ID" value="NZ_BAABGL010000014.1"/>
</dbReference>
<dbReference type="EMBL" id="BAABGL010000014">
    <property type="protein sequence ID" value="GAA4391716.1"/>
    <property type="molecule type" value="Genomic_DNA"/>
</dbReference>
<dbReference type="Proteomes" id="UP001500642">
    <property type="component" value="Unassembled WGS sequence"/>
</dbReference>
<feature type="transmembrane region" description="Helical" evidence="2">
    <location>
        <begin position="171"/>
        <end position="194"/>
    </location>
</feature>
<keyword evidence="2" id="KW-0472">Membrane</keyword>
<evidence type="ECO:0000313" key="5">
    <source>
        <dbReference type="EMBL" id="GAA4391716.1"/>
    </source>
</evidence>
<evidence type="ECO:0000256" key="2">
    <source>
        <dbReference type="SAM" id="Phobius"/>
    </source>
</evidence>
<accession>A0ABP8JJ77</accession>
<protein>
    <recommendedName>
        <fullName evidence="4">DUF8094 domain-containing protein</fullName>
    </recommendedName>
</protein>
<keyword evidence="2" id="KW-0812">Transmembrane</keyword>
<keyword evidence="6" id="KW-1185">Reference proteome</keyword>
<organism evidence="5 6">
    <name type="scientific">Brevibacterium pityocampae</name>
    <dbReference type="NCBI Taxonomy" id="506594"/>
    <lineage>
        <taxon>Bacteria</taxon>
        <taxon>Bacillati</taxon>
        <taxon>Actinomycetota</taxon>
        <taxon>Actinomycetes</taxon>
        <taxon>Micrococcales</taxon>
        <taxon>Brevibacteriaceae</taxon>
        <taxon>Brevibacterium</taxon>
    </lineage>
</organism>